<evidence type="ECO:0000256" key="7">
    <source>
        <dbReference type="ARBA" id="ARBA00022842"/>
    </source>
</evidence>
<evidence type="ECO:0000256" key="2">
    <source>
        <dbReference type="ARBA" id="ARBA00009959"/>
    </source>
</evidence>
<dbReference type="HAMAP" id="MF_01471">
    <property type="entry name" value="Cas2"/>
    <property type="match status" value="1"/>
</dbReference>
<evidence type="ECO:0000256" key="10">
    <source>
        <dbReference type="PIRNR" id="PIRNR032582"/>
    </source>
</evidence>
<dbReference type="InterPro" id="IPR021127">
    <property type="entry name" value="CRISPR_associated_Cas2"/>
</dbReference>
<dbReference type="CDD" id="cd09725">
    <property type="entry name" value="Cas2_I_II_III"/>
    <property type="match status" value="1"/>
</dbReference>
<dbReference type="GO" id="GO:0004521">
    <property type="term" value="F:RNA endonuclease activity"/>
    <property type="evidence" value="ECO:0007669"/>
    <property type="project" value="UniProtKB-UniRule"/>
</dbReference>
<evidence type="ECO:0000313" key="11">
    <source>
        <dbReference type="EMBL" id="AVZ31149.1"/>
    </source>
</evidence>
<evidence type="ECO:0000256" key="4">
    <source>
        <dbReference type="ARBA" id="ARBA00022723"/>
    </source>
</evidence>
<sequence>MTKLWLVCYDVADDKRRTKLAKLIEQRCQRVQYSVFECPLDEKALTQQLENRWLKVIKVSEDNLRIYPLDSTAKQQTRVYGSSPPYEPPDYLIL</sequence>
<proteinExistence type="inferred from homology"/>
<evidence type="ECO:0000256" key="1">
    <source>
        <dbReference type="ARBA" id="ARBA00001946"/>
    </source>
</evidence>
<dbReference type="KEGG" id="nsp:BMF81_03561"/>
<feature type="binding site" evidence="9">
    <location>
        <position position="10"/>
    </location>
    <ligand>
        <name>Mg(2+)</name>
        <dbReference type="ChEBI" id="CHEBI:18420"/>
        <note>catalytic</note>
    </ligand>
</feature>
<gene>
    <name evidence="9 11" type="primary">cas2</name>
    <name evidence="11" type="ORF">BMF81_03561</name>
</gene>
<evidence type="ECO:0000256" key="3">
    <source>
        <dbReference type="ARBA" id="ARBA00022722"/>
    </source>
</evidence>
<accession>A0A2S0Q9M3</accession>
<name>A0A2S0Q9M3_NODSP</name>
<dbReference type="SUPFAM" id="SSF143430">
    <property type="entry name" value="TTP0101/SSO1404-like"/>
    <property type="match status" value="1"/>
</dbReference>
<dbReference type="RefSeq" id="WP_006197839.1">
    <property type="nucleotide sequence ID" value="NZ_CAWNZE010000001.1"/>
</dbReference>
<keyword evidence="7 9" id="KW-0460">Magnesium</keyword>
<comment type="subunit">
    <text evidence="9">Homodimer, forms a heterotetramer with a Cas1 homodimer.</text>
</comment>
<organism evidence="11 12">
    <name type="scientific">Nodularia spumigena UHCC 0039</name>
    <dbReference type="NCBI Taxonomy" id="1914872"/>
    <lineage>
        <taxon>Bacteria</taxon>
        <taxon>Bacillati</taxon>
        <taxon>Cyanobacteriota</taxon>
        <taxon>Cyanophyceae</taxon>
        <taxon>Nostocales</taxon>
        <taxon>Nodulariaceae</taxon>
        <taxon>Nodularia</taxon>
    </lineage>
</organism>
<keyword evidence="4 9" id="KW-0479">Metal-binding</keyword>
<keyword evidence="5 9" id="KW-0255">Endonuclease</keyword>
<dbReference type="GO" id="GO:0051607">
    <property type="term" value="P:defense response to virus"/>
    <property type="evidence" value="ECO:0007669"/>
    <property type="project" value="UniProtKB-UniRule"/>
</dbReference>
<dbReference type="EMBL" id="CP020114">
    <property type="protein sequence ID" value="AVZ31149.1"/>
    <property type="molecule type" value="Genomic_DNA"/>
</dbReference>
<dbReference type="Proteomes" id="UP000244056">
    <property type="component" value="Chromosome"/>
</dbReference>
<dbReference type="Gene3D" id="3.30.70.240">
    <property type="match status" value="1"/>
</dbReference>
<evidence type="ECO:0000256" key="9">
    <source>
        <dbReference type="HAMAP-Rule" id="MF_01471"/>
    </source>
</evidence>
<keyword evidence="3 9" id="KW-0540">Nuclease</keyword>
<dbReference type="InterPro" id="IPR019199">
    <property type="entry name" value="Virulence_VapD/CRISPR_Cas2"/>
</dbReference>
<dbReference type="AlphaFoldDB" id="A0A2S0Q9M3"/>
<dbReference type="GO" id="GO:0043571">
    <property type="term" value="P:maintenance of CRISPR repeat elements"/>
    <property type="evidence" value="ECO:0007669"/>
    <property type="project" value="UniProtKB-UniRule"/>
</dbReference>
<evidence type="ECO:0000256" key="5">
    <source>
        <dbReference type="ARBA" id="ARBA00022759"/>
    </source>
</evidence>
<dbReference type="PANTHER" id="PTHR34405:SF3">
    <property type="entry name" value="CRISPR-ASSOCIATED ENDORIBONUCLEASE CAS2 3"/>
    <property type="match status" value="1"/>
</dbReference>
<protein>
    <recommendedName>
        <fullName evidence="9">CRISPR-associated endoribonuclease Cas2</fullName>
        <ecNumber evidence="9">3.1.-.-</ecNumber>
    </recommendedName>
</protein>
<dbReference type="NCBIfam" id="TIGR01573">
    <property type="entry name" value="cas2"/>
    <property type="match status" value="1"/>
</dbReference>
<dbReference type="GO" id="GO:0046872">
    <property type="term" value="F:metal ion binding"/>
    <property type="evidence" value="ECO:0007669"/>
    <property type="project" value="UniProtKB-UniRule"/>
</dbReference>
<comment type="cofactor">
    <cofactor evidence="1 9">
        <name>Mg(2+)</name>
        <dbReference type="ChEBI" id="CHEBI:18420"/>
    </cofactor>
</comment>
<dbReference type="Pfam" id="PF09827">
    <property type="entry name" value="CRISPR_Cas2"/>
    <property type="match status" value="1"/>
</dbReference>
<keyword evidence="8 9" id="KW-0051">Antiviral defense</keyword>
<comment type="similarity">
    <text evidence="2 9 10">Belongs to the CRISPR-associated endoribonuclease Cas2 protein family.</text>
</comment>
<keyword evidence="6 9" id="KW-0378">Hydrolase</keyword>
<evidence type="ECO:0000313" key="12">
    <source>
        <dbReference type="Proteomes" id="UP000244056"/>
    </source>
</evidence>
<reference evidence="11 12" key="1">
    <citation type="submission" date="2017-03" db="EMBL/GenBank/DDBJ databases">
        <title>Comparative genomics of the toxic Baltic Sea cyanobacteria Nodularia spumigena UHCC 0039 and its response on varying salinity.</title>
        <authorList>
            <person name="Teikari J.E."/>
        </authorList>
    </citation>
    <scope>NUCLEOTIDE SEQUENCE [LARGE SCALE GENOMIC DNA]</scope>
    <source>
        <strain evidence="11 12">UHCC 0039</strain>
    </source>
</reference>
<evidence type="ECO:0000256" key="6">
    <source>
        <dbReference type="ARBA" id="ARBA00022801"/>
    </source>
</evidence>
<comment type="function">
    <text evidence="9">CRISPR (clustered regularly interspaced short palindromic repeat), is an adaptive immune system that provides protection against mobile genetic elements (viruses, transposable elements and conjugative plasmids). CRISPR clusters contain sequences complementary to antecedent mobile elements and target invading nucleic acids. CRISPR clusters are transcribed and processed into CRISPR RNA (crRNA). Functions as a ssRNA-specific endoribonuclease. Involved in the integration of spacer DNA into the CRISPR cassette.</text>
</comment>
<dbReference type="GeneID" id="78018805"/>
<dbReference type="PANTHER" id="PTHR34405">
    <property type="entry name" value="CRISPR-ASSOCIATED ENDORIBONUCLEASE CAS2"/>
    <property type="match status" value="1"/>
</dbReference>
<dbReference type="GO" id="GO:0016787">
    <property type="term" value="F:hydrolase activity"/>
    <property type="evidence" value="ECO:0007669"/>
    <property type="project" value="UniProtKB-KW"/>
</dbReference>
<dbReference type="EC" id="3.1.-.-" evidence="9"/>
<dbReference type="PIRSF" id="PIRSF032582">
    <property type="entry name" value="Cas2"/>
    <property type="match status" value="1"/>
</dbReference>
<evidence type="ECO:0000256" key="8">
    <source>
        <dbReference type="ARBA" id="ARBA00023118"/>
    </source>
</evidence>